<accession>A0A7W9UUA4</accession>
<dbReference type="RefSeq" id="WP_184971921.1">
    <property type="nucleotide sequence ID" value="NZ_BAAAWF010000013.1"/>
</dbReference>
<dbReference type="AlphaFoldDB" id="A0A7W9UUA4"/>
<name>A0A7W9UUA4_9ACTN</name>
<keyword evidence="1" id="KW-0812">Transmembrane</keyword>
<sequence length="103" mass="10699">MRPVAARRRASRHAVTAGCRLRPPAYGGADAAGAPAAGQLPHRDRRRLPVPDEVGQRGSGVALLHQAEKARRVLERPGVRRALGRGTGVVLIGFGVAPAVSSG</sequence>
<comment type="caution">
    <text evidence="2">The sequence shown here is derived from an EMBL/GenBank/DDBJ whole genome shotgun (WGS) entry which is preliminary data.</text>
</comment>
<organism evidence="2 3">
    <name type="scientific">Streptomyces echinatus</name>
    <dbReference type="NCBI Taxonomy" id="67293"/>
    <lineage>
        <taxon>Bacteria</taxon>
        <taxon>Bacillati</taxon>
        <taxon>Actinomycetota</taxon>
        <taxon>Actinomycetes</taxon>
        <taxon>Kitasatosporales</taxon>
        <taxon>Streptomycetaceae</taxon>
        <taxon>Streptomyces</taxon>
    </lineage>
</organism>
<evidence type="ECO:0000313" key="2">
    <source>
        <dbReference type="EMBL" id="MBB5930946.1"/>
    </source>
</evidence>
<keyword evidence="1" id="KW-1133">Transmembrane helix</keyword>
<reference evidence="2 3" key="1">
    <citation type="submission" date="2020-08" db="EMBL/GenBank/DDBJ databases">
        <title>Genomic Encyclopedia of Type Strains, Phase III (KMG-III): the genomes of soil and plant-associated and newly described type strains.</title>
        <authorList>
            <person name="Whitman W."/>
        </authorList>
    </citation>
    <scope>NUCLEOTIDE SEQUENCE [LARGE SCALE GENOMIC DNA]</scope>
    <source>
        <strain evidence="2 3">CECT 3313</strain>
    </source>
</reference>
<keyword evidence="3" id="KW-1185">Reference proteome</keyword>
<evidence type="ECO:0000313" key="3">
    <source>
        <dbReference type="Proteomes" id="UP000585836"/>
    </source>
</evidence>
<keyword evidence="1" id="KW-0472">Membrane</keyword>
<evidence type="ECO:0000256" key="1">
    <source>
        <dbReference type="SAM" id="Phobius"/>
    </source>
</evidence>
<gene>
    <name evidence="2" type="ORF">FHS34_006453</name>
</gene>
<protein>
    <submittedName>
        <fullName evidence="2">Uncharacterized protein</fullName>
    </submittedName>
</protein>
<dbReference type="EMBL" id="JACHJK010000014">
    <property type="protein sequence ID" value="MBB5930946.1"/>
    <property type="molecule type" value="Genomic_DNA"/>
</dbReference>
<feature type="transmembrane region" description="Helical" evidence="1">
    <location>
        <begin position="82"/>
        <end position="100"/>
    </location>
</feature>
<dbReference type="Proteomes" id="UP000585836">
    <property type="component" value="Unassembled WGS sequence"/>
</dbReference>
<proteinExistence type="predicted"/>